<evidence type="ECO:0000313" key="4">
    <source>
        <dbReference type="EMBL" id="KAG8223857.1"/>
    </source>
</evidence>
<dbReference type="Proteomes" id="UP000792457">
    <property type="component" value="Unassembled WGS sequence"/>
</dbReference>
<evidence type="ECO:0000313" key="5">
    <source>
        <dbReference type="Proteomes" id="UP000792457"/>
    </source>
</evidence>
<dbReference type="InterPro" id="IPR036322">
    <property type="entry name" value="WD40_repeat_dom_sf"/>
</dbReference>
<feature type="repeat" description="WD" evidence="1">
    <location>
        <begin position="105"/>
        <end position="137"/>
    </location>
</feature>
<organism evidence="4 5">
    <name type="scientific">Ladona fulva</name>
    <name type="common">Scarce chaser dragonfly</name>
    <name type="synonym">Libellula fulva</name>
    <dbReference type="NCBI Taxonomy" id="123851"/>
    <lineage>
        <taxon>Eukaryota</taxon>
        <taxon>Metazoa</taxon>
        <taxon>Ecdysozoa</taxon>
        <taxon>Arthropoda</taxon>
        <taxon>Hexapoda</taxon>
        <taxon>Insecta</taxon>
        <taxon>Pterygota</taxon>
        <taxon>Palaeoptera</taxon>
        <taxon>Odonata</taxon>
        <taxon>Epiprocta</taxon>
        <taxon>Anisoptera</taxon>
        <taxon>Libelluloidea</taxon>
        <taxon>Libellulidae</taxon>
        <taxon>Ladona</taxon>
    </lineage>
</organism>
<sequence length="630" mass="69265">MNIIMKLKSYLPNEPKHNETVTCVGWCSSEEVYSCGDDRLLLRWNLNGKTTETVAVLPAEVFPTDLHCLPQKQSSSKIGYDPILVTSSDGRFHLIGKNGRIEKSVEAHRGAVLIGRWNQEGSSFLTGGEDGYVKGWSRSGLLRWSLEPLAVENDSVSVHSAAWAPDANSVVHGVGSTLLFRSLTPGAKPFKVKAHDGLILALDWSHSNNLLVTGGEDCRYKVWDSFGHLLFSSNEQSFPITSLSWCPGGELFALGSYNTLRLCDKAGWSHYQEKPQTGSVLALSWSADGTRLIGACSNGHVILAHTIDCRLEWKHIEVSLPGKRIIMVKDILDDCNEKITKLEVGEGGERIVRAALSHGHLVVLTQRHCYVWNISRLDIPSVVVPIKESSSATLLLLANRSFLLWERSGPTVYSYSGRALCSPQWPTLRPDLSVHSQTVSLGAGIFAVRDQIDNTLIHLFDVGCGLGGAGTGKEMLPILSHNLPIIQLSVNQSQVAKAGIEEEPMVAFVDAHGDLYLFALRFSSTRSSVRQTIKLGTMVTSMLWCSQWDMLAATTGSSVTVWPYPAIAYTDRRLLKRTILERESSEFGKGSLLLKSFEGPQVWLRRLDGALTGFSIPPHAALLISHLHTH</sequence>
<evidence type="ECO:0000259" key="2">
    <source>
        <dbReference type="Pfam" id="PF12894"/>
    </source>
</evidence>
<reference evidence="4" key="2">
    <citation type="submission" date="2017-10" db="EMBL/GenBank/DDBJ databases">
        <title>Ladona fulva Genome sequencing and assembly.</title>
        <authorList>
            <person name="Murali S."/>
            <person name="Richards S."/>
            <person name="Bandaranaike D."/>
            <person name="Bellair M."/>
            <person name="Blankenburg K."/>
            <person name="Chao H."/>
            <person name="Dinh H."/>
            <person name="Doddapaneni H."/>
            <person name="Dugan-Rocha S."/>
            <person name="Elkadiri S."/>
            <person name="Gnanaolivu R."/>
            <person name="Hernandez B."/>
            <person name="Skinner E."/>
            <person name="Javaid M."/>
            <person name="Lee S."/>
            <person name="Li M."/>
            <person name="Ming W."/>
            <person name="Munidasa M."/>
            <person name="Muniz J."/>
            <person name="Nguyen L."/>
            <person name="Hughes D."/>
            <person name="Osuji N."/>
            <person name="Pu L.-L."/>
            <person name="Puazo M."/>
            <person name="Qu C."/>
            <person name="Quiroz J."/>
            <person name="Raj R."/>
            <person name="Weissenberger G."/>
            <person name="Xin Y."/>
            <person name="Zou X."/>
            <person name="Han Y."/>
            <person name="Worley K."/>
            <person name="Muzny D."/>
            <person name="Gibbs R."/>
        </authorList>
    </citation>
    <scope>NUCLEOTIDE SEQUENCE</scope>
    <source>
        <strain evidence="4">Sampled in the wild</strain>
    </source>
</reference>
<dbReference type="GO" id="GO:0030992">
    <property type="term" value="C:intraciliary transport particle B"/>
    <property type="evidence" value="ECO:0007669"/>
    <property type="project" value="TreeGrafter"/>
</dbReference>
<evidence type="ECO:0008006" key="6">
    <source>
        <dbReference type="Google" id="ProtNLM"/>
    </source>
</evidence>
<keyword evidence="1" id="KW-0853">WD repeat</keyword>
<dbReference type="Pfam" id="PF00400">
    <property type="entry name" value="WD40"/>
    <property type="match status" value="2"/>
</dbReference>
<dbReference type="EMBL" id="KZ308177">
    <property type="protein sequence ID" value="KAG8223857.1"/>
    <property type="molecule type" value="Genomic_DNA"/>
</dbReference>
<dbReference type="InterPro" id="IPR001680">
    <property type="entry name" value="WD40_rpt"/>
</dbReference>
<dbReference type="InterPro" id="IPR024977">
    <property type="entry name" value="Apc4-like_WD40_dom"/>
</dbReference>
<dbReference type="Pfam" id="PF23335">
    <property type="entry name" value="Beta-prop_IFT80_2nd"/>
    <property type="match status" value="1"/>
</dbReference>
<evidence type="ECO:0000259" key="3">
    <source>
        <dbReference type="Pfam" id="PF23335"/>
    </source>
</evidence>
<dbReference type="GO" id="GO:0060271">
    <property type="term" value="P:cilium assembly"/>
    <property type="evidence" value="ECO:0007669"/>
    <property type="project" value="TreeGrafter"/>
</dbReference>
<evidence type="ECO:0000256" key="1">
    <source>
        <dbReference type="PROSITE-ProRule" id="PRU00221"/>
    </source>
</evidence>
<dbReference type="PANTHER" id="PTHR24098:SF0">
    <property type="entry name" value="OUTER SEGMENT 5"/>
    <property type="match status" value="1"/>
</dbReference>
<accession>A0A8K0JXR5</accession>
<dbReference type="Gene3D" id="2.130.10.10">
    <property type="entry name" value="YVTN repeat-like/Quinoprotein amine dehydrogenase"/>
    <property type="match status" value="2"/>
</dbReference>
<dbReference type="InterPro" id="IPR015943">
    <property type="entry name" value="WD40/YVTN_repeat-like_dom_sf"/>
</dbReference>
<feature type="non-terminal residue" evidence="4">
    <location>
        <position position="1"/>
    </location>
</feature>
<feature type="repeat" description="WD" evidence="1">
    <location>
        <begin position="192"/>
        <end position="224"/>
    </location>
</feature>
<gene>
    <name evidence="4" type="ORF">J437_LFUL005420</name>
</gene>
<dbReference type="SMART" id="SM00320">
    <property type="entry name" value="WD40"/>
    <property type="match status" value="6"/>
</dbReference>
<dbReference type="GO" id="GO:0005929">
    <property type="term" value="C:cilium"/>
    <property type="evidence" value="ECO:0007669"/>
    <property type="project" value="TreeGrafter"/>
</dbReference>
<dbReference type="PROSITE" id="PS50294">
    <property type="entry name" value="WD_REPEATS_REGION"/>
    <property type="match status" value="1"/>
</dbReference>
<proteinExistence type="predicted"/>
<feature type="domain" description="Anaphase-promoting complex subunit 4-like WD40" evidence="2">
    <location>
        <begin position="243"/>
        <end position="306"/>
    </location>
</feature>
<dbReference type="AlphaFoldDB" id="A0A8K0JXR5"/>
<feature type="domain" description="IFT80 second beta-propeller" evidence="3">
    <location>
        <begin position="310"/>
        <end position="618"/>
    </location>
</feature>
<name>A0A8K0JXR5_LADFU</name>
<reference evidence="4" key="1">
    <citation type="submission" date="2013-04" db="EMBL/GenBank/DDBJ databases">
        <authorList>
            <person name="Qu J."/>
            <person name="Murali S.C."/>
            <person name="Bandaranaike D."/>
            <person name="Bellair M."/>
            <person name="Blankenburg K."/>
            <person name="Chao H."/>
            <person name="Dinh H."/>
            <person name="Doddapaneni H."/>
            <person name="Downs B."/>
            <person name="Dugan-Rocha S."/>
            <person name="Elkadiri S."/>
            <person name="Gnanaolivu R.D."/>
            <person name="Hernandez B."/>
            <person name="Javaid M."/>
            <person name="Jayaseelan J.C."/>
            <person name="Lee S."/>
            <person name="Li M."/>
            <person name="Ming W."/>
            <person name="Munidasa M."/>
            <person name="Muniz J."/>
            <person name="Nguyen L."/>
            <person name="Ongeri F."/>
            <person name="Osuji N."/>
            <person name="Pu L.-L."/>
            <person name="Puazo M."/>
            <person name="Qu C."/>
            <person name="Quiroz J."/>
            <person name="Raj R."/>
            <person name="Weissenberger G."/>
            <person name="Xin Y."/>
            <person name="Zou X."/>
            <person name="Han Y."/>
            <person name="Richards S."/>
            <person name="Worley K."/>
            <person name="Muzny D."/>
            <person name="Gibbs R."/>
        </authorList>
    </citation>
    <scope>NUCLEOTIDE SEQUENCE</scope>
    <source>
        <strain evidence="4">Sampled in the wild</strain>
    </source>
</reference>
<dbReference type="InterPro" id="IPR056456">
    <property type="entry name" value="Beta-prop_IFT80_2nd"/>
</dbReference>
<protein>
    <recommendedName>
        <fullName evidence="6">WD repeat-containing protein 55 homolog</fullName>
    </recommendedName>
</protein>
<keyword evidence="5" id="KW-1185">Reference proteome</keyword>
<dbReference type="OrthoDB" id="408728at2759"/>
<dbReference type="SUPFAM" id="SSF50978">
    <property type="entry name" value="WD40 repeat-like"/>
    <property type="match status" value="2"/>
</dbReference>
<dbReference type="PROSITE" id="PS50082">
    <property type="entry name" value="WD_REPEATS_2"/>
    <property type="match status" value="2"/>
</dbReference>
<comment type="caution">
    <text evidence="4">The sequence shown here is derived from an EMBL/GenBank/DDBJ whole genome shotgun (WGS) entry which is preliminary data.</text>
</comment>
<dbReference type="PANTHER" id="PTHR24098">
    <property type="entry name" value="OUTER SEGMENT 5"/>
    <property type="match status" value="1"/>
</dbReference>
<dbReference type="Pfam" id="PF12894">
    <property type="entry name" value="ANAPC4_WD40"/>
    <property type="match status" value="1"/>
</dbReference>